<gene>
    <name evidence="1" type="ORF">NEZAVI_LOCUS14143</name>
</gene>
<dbReference type="EMBL" id="OV725082">
    <property type="protein sequence ID" value="CAH1406135.1"/>
    <property type="molecule type" value="Genomic_DNA"/>
</dbReference>
<accession>A0A9P0MVR9</accession>
<sequence>MVNTSDNWIAMEISGYWPLHSFALLQITPYHRIPVNTYVMASLRLFLADYYLIYIFANNDCLCRALSWDRLGRIQSDSYAAAPPRMAQITRVSITLQARDFLEIESAYSRPLILLRRDYVRGSAR</sequence>
<evidence type="ECO:0000313" key="1">
    <source>
        <dbReference type="EMBL" id="CAH1406135.1"/>
    </source>
</evidence>
<dbReference type="Proteomes" id="UP001152798">
    <property type="component" value="Chromosome 6"/>
</dbReference>
<evidence type="ECO:0000313" key="2">
    <source>
        <dbReference type="Proteomes" id="UP001152798"/>
    </source>
</evidence>
<keyword evidence="2" id="KW-1185">Reference proteome</keyword>
<protein>
    <submittedName>
        <fullName evidence="1">Uncharacterized protein</fullName>
    </submittedName>
</protein>
<organism evidence="1 2">
    <name type="scientific">Nezara viridula</name>
    <name type="common">Southern green stink bug</name>
    <name type="synonym">Cimex viridulus</name>
    <dbReference type="NCBI Taxonomy" id="85310"/>
    <lineage>
        <taxon>Eukaryota</taxon>
        <taxon>Metazoa</taxon>
        <taxon>Ecdysozoa</taxon>
        <taxon>Arthropoda</taxon>
        <taxon>Hexapoda</taxon>
        <taxon>Insecta</taxon>
        <taxon>Pterygota</taxon>
        <taxon>Neoptera</taxon>
        <taxon>Paraneoptera</taxon>
        <taxon>Hemiptera</taxon>
        <taxon>Heteroptera</taxon>
        <taxon>Panheteroptera</taxon>
        <taxon>Pentatomomorpha</taxon>
        <taxon>Pentatomoidea</taxon>
        <taxon>Pentatomidae</taxon>
        <taxon>Pentatominae</taxon>
        <taxon>Nezara</taxon>
    </lineage>
</organism>
<reference evidence="1" key="1">
    <citation type="submission" date="2022-01" db="EMBL/GenBank/DDBJ databases">
        <authorList>
            <person name="King R."/>
        </authorList>
    </citation>
    <scope>NUCLEOTIDE SEQUENCE</scope>
</reference>
<dbReference type="AlphaFoldDB" id="A0A9P0MVR9"/>
<proteinExistence type="predicted"/>
<name>A0A9P0MVR9_NEZVI</name>